<dbReference type="GO" id="GO:0036064">
    <property type="term" value="C:ciliary basal body"/>
    <property type="evidence" value="ECO:0007669"/>
    <property type="project" value="TreeGrafter"/>
</dbReference>
<protein>
    <submittedName>
        <fullName evidence="2">Uncharacterized protein</fullName>
    </submittedName>
</protein>
<dbReference type="InterPro" id="IPR033192">
    <property type="entry name" value="ODAD3"/>
</dbReference>
<evidence type="ECO:0000256" key="1">
    <source>
        <dbReference type="SAM" id="Coils"/>
    </source>
</evidence>
<dbReference type="Proteomes" id="UP000070089">
    <property type="component" value="Unassembled WGS sequence"/>
</dbReference>
<keyword evidence="1" id="KW-0175">Coiled coil</keyword>
<dbReference type="GO" id="GO:0003341">
    <property type="term" value="P:cilium movement"/>
    <property type="evidence" value="ECO:0007669"/>
    <property type="project" value="InterPro"/>
</dbReference>
<dbReference type="PANTHER" id="PTHR46518:SF1">
    <property type="entry name" value="OUTER DYNEIN ARM-DOCKING COMPLEX SUBUNIT 3"/>
    <property type="match status" value="1"/>
</dbReference>
<dbReference type="PANTHER" id="PTHR46518">
    <property type="entry name" value="COILED-COIL DOMAIN-CONTAINING PROTEIN 151"/>
    <property type="match status" value="1"/>
</dbReference>
<dbReference type="VEuPathDB" id="GiardiaDB:QR46_1420"/>
<reference evidence="2 3" key="1">
    <citation type="journal article" date="2015" name="Mol. Biochem. Parasitol.">
        <title>Identification of polymorphic genes for use in assemblage B genotyping assays through comparative genomics of multiple assemblage B Giardia duodenalis isolates.</title>
        <authorList>
            <person name="Wielinga C."/>
            <person name="Thompson R.C."/>
            <person name="Monis P."/>
            <person name="Ryan U."/>
        </authorList>
    </citation>
    <scope>NUCLEOTIDE SEQUENCE [LARGE SCALE GENOMIC DNA]</scope>
    <source>
        <strain evidence="2 3">BAH15c1</strain>
    </source>
</reference>
<gene>
    <name evidence="2" type="ORF">QR46_1420</name>
</gene>
<name>A0A132NWT6_GIAIN</name>
<evidence type="ECO:0000313" key="3">
    <source>
        <dbReference type="Proteomes" id="UP000070089"/>
    </source>
</evidence>
<feature type="coiled-coil region" evidence="1">
    <location>
        <begin position="127"/>
        <end position="154"/>
    </location>
</feature>
<sequence length="751" mass="84616">MLKNSVCNQTDEVLSFEAKDRVHCFLFQFLFLFNINFQSENLTKSAELRTMLTTTLATQDCSQLQRQLDLMEVDLNVNKEEGDAVIRMNDQIIRQLKTENTTLRQQATAMARSFSLSANPERVQREIYSLAREVDNLGHRRKRLEKQLALIREKEPQFTDAFLDSITPTGRSLKKEPEYISCVQKGCIRRNPNTVDLTSSDVFRTLEKRRDEIELKYRDARALNDLYIKLRRQLQEQSVLYDKQIRQCKNVLSNNEDACRRMGVITEEAVISSLDMDRNLQTEKINATMKKANNHQKLEERREQVRVAMASAMPKSPTTARPPTEPADDTTIITAEEETIEAYCKRMFMTRICAETGLTKVDRFAEAAKQQQAENQRLETLSHTLGEKDDATKAAITAMLQTLTDTEYVLDSHTSMLRGNASKLKESIDAAKHEFAQTKGKTRGVDNLINAINTGLQTLLDKLLLIKAPPISELQTKKGFEDLFLDMPDNIKDIITYYGTEACSADAALMLENEFQQIVSMALVIISKLVTLKEFRIRAGSSSCAASVNNSSILDTQGLPMLPVSSQPTNEQVAEATGGGLYKTEGEGVESAEEYFNQILGKVDEQPKAQPESPAEVPALARAAPTTGKTLLSITKTDILGQTTEKKLTMDTLGDDALFDSDDDNYDYDAVAREDCTGDNMKVELPWDRPVSKAPIPSRTSAKISARNERMRRIPQVLREKDPMDREVIKKASEAIVRMNMTAEGEEQEQQ</sequence>
<proteinExistence type="predicted"/>
<dbReference type="GO" id="GO:0097542">
    <property type="term" value="C:ciliary tip"/>
    <property type="evidence" value="ECO:0007669"/>
    <property type="project" value="TreeGrafter"/>
</dbReference>
<dbReference type="GO" id="GO:0036158">
    <property type="term" value="P:outer dynein arm assembly"/>
    <property type="evidence" value="ECO:0007669"/>
    <property type="project" value="InterPro"/>
</dbReference>
<evidence type="ECO:0000313" key="2">
    <source>
        <dbReference type="EMBL" id="KWX14535.1"/>
    </source>
</evidence>
<dbReference type="EMBL" id="JXTI01000029">
    <property type="protein sequence ID" value="KWX14535.1"/>
    <property type="molecule type" value="Genomic_DNA"/>
</dbReference>
<comment type="caution">
    <text evidence="2">The sequence shown here is derived from an EMBL/GenBank/DDBJ whole genome shotgun (WGS) entry which is preliminary data.</text>
</comment>
<dbReference type="AlphaFoldDB" id="A0A132NWT6"/>
<accession>A0A132NWT6</accession>
<dbReference type="GO" id="GO:0035253">
    <property type="term" value="C:ciliary rootlet"/>
    <property type="evidence" value="ECO:0007669"/>
    <property type="project" value="TreeGrafter"/>
</dbReference>
<dbReference type="OrthoDB" id="10255247at2759"/>
<organism evidence="2 3">
    <name type="scientific">Giardia duodenalis assemblage B</name>
    <dbReference type="NCBI Taxonomy" id="1394984"/>
    <lineage>
        <taxon>Eukaryota</taxon>
        <taxon>Metamonada</taxon>
        <taxon>Diplomonadida</taxon>
        <taxon>Hexamitidae</taxon>
        <taxon>Giardiinae</taxon>
        <taxon>Giardia</taxon>
    </lineage>
</organism>